<dbReference type="EMBL" id="MK779875">
    <property type="protein sequence ID" value="QCW07664.1"/>
    <property type="molecule type" value="Genomic_DNA"/>
</dbReference>
<evidence type="ECO:0000313" key="3">
    <source>
        <dbReference type="Proteomes" id="UP000306022"/>
    </source>
</evidence>
<evidence type="ECO:0000259" key="1">
    <source>
        <dbReference type="Pfam" id="PF25311"/>
    </source>
</evidence>
<keyword evidence="3" id="KW-1185">Reference proteome</keyword>
<dbReference type="Pfam" id="PF25311">
    <property type="entry name" value="WDGH"/>
    <property type="match status" value="1"/>
</dbReference>
<reference evidence="2 3" key="1">
    <citation type="submission" date="2019-04" db="EMBL/GenBank/DDBJ databases">
        <authorList>
            <person name="de Jong A."/>
        </authorList>
    </citation>
    <scope>NUCLEOTIDE SEQUENCE [LARGE SCALE GENOMIC DNA]</scope>
</reference>
<organism evidence="2 3">
    <name type="scientific">Lactococcus phage CHPC971</name>
    <dbReference type="NCBI Taxonomy" id="2575255"/>
    <lineage>
        <taxon>Viruses</taxon>
        <taxon>Duplodnaviria</taxon>
        <taxon>Heunggongvirae</taxon>
        <taxon>Uroviricota</taxon>
        <taxon>Caudoviricetes</taxon>
        <taxon>Fremauxvirus</taxon>
        <taxon>Fremauxvirus CHPC971</taxon>
    </lineage>
</organism>
<sequence length="159" mass="18442">MTTNERANITYKDGELIYEAGTNPDNERLKLIKQLVDEMDNGELTNFISDGAHTFGDLYYQRMVLTSVIAKAIISTKNLGSVRRSKLHDDGTMFKDYFIVYFNAPNGNFSYHYHMDNWDNFWFIPEVDKAVKWDGHTEVDVNRLLSMFPFDGYTQSGQQ</sequence>
<dbReference type="RefSeq" id="YP_010082156.1">
    <property type="nucleotide sequence ID" value="NC_055027.1"/>
</dbReference>
<dbReference type="InterPro" id="IPR057362">
    <property type="entry name" value="WDGH"/>
</dbReference>
<proteinExistence type="predicted"/>
<dbReference type="GeneID" id="65071156"/>
<dbReference type="Proteomes" id="UP000306022">
    <property type="component" value="Segment"/>
</dbReference>
<feature type="domain" description="WDGH" evidence="1">
    <location>
        <begin position="48"/>
        <end position="146"/>
    </location>
</feature>
<name>A0A4Y5N1L0_9CAUD</name>
<dbReference type="KEGG" id="vg:65071156"/>
<protein>
    <recommendedName>
        <fullName evidence="1">WDGH domain-containing protein</fullName>
    </recommendedName>
</protein>
<evidence type="ECO:0000313" key="2">
    <source>
        <dbReference type="EMBL" id="QCW07664.1"/>
    </source>
</evidence>
<accession>A0A4Y5N1L0</accession>